<dbReference type="Proteomes" id="UP000030661">
    <property type="component" value="Unassembled WGS sequence"/>
</dbReference>
<dbReference type="AlphaFoldDB" id="A0A081BWC5"/>
<reference evidence="1" key="1">
    <citation type="journal article" date="2015" name="PeerJ">
        <title>First genomic representation of candidate bacterial phylum KSB3 points to enhanced environmental sensing as a trigger of wastewater bulking.</title>
        <authorList>
            <person name="Sekiguchi Y."/>
            <person name="Ohashi A."/>
            <person name="Parks D.H."/>
            <person name="Yamauchi T."/>
            <person name="Tyson G.W."/>
            <person name="Hugenholtz P."/>
        </authorList>
    </citation>
    <scope>NUCLEOTIDE SEQUENCE [LARGE SCALE GENOMIC DNA]</scope>
</reference>
<name>A0A081BWC5_VECG1</name>
<proteinExistence type="predicted"/>
<accession>A0A081BWC5</accession>
<gene>
    <name evidence="1" type="ORF">U27_03593</name>
</gene>
<dbReference type="EMBL" id="DF820465">
    <property type="protein sequence ID" value="GAK56630.1"/>
    <property type="molecule type" value="Genomic_DNA"/>
</dbReference>
<organism evidence="1">
    <name type="scientific">Vecturithrix granuli</name>
    <dbReference type="NCBI Taxonomy" id="1499967"/>
    <lineage>
        <taxon>Bacteria</taxon>
        <taxon>Candidatus Moduliflexota</taxon>
        <taxon>Candidatus Vecturitrichia</taxon>
        <taxon>Candidatus Vecturitrichales</taxon>
        <taxon>Candidatus Vecturitrichaceae</taxon>
        <taxon>Candidatus Vecturithrix</taxon>
    </lineage>
</organism>
<evidence type="ECO:0000313" key="1">
    <source>
        <dbReference type="EMBL" id="GAK56630.1"/>
    </source>
</evidence>
<evidence type="ECO:0000313" key="2">
    <source>
        <dbReference type="Proteomes" id="UP000030661"/>
    </source>
</evidence>
<keyword evidence="2" id="KW-1185">Reference proteome</keyword>
<protein>
    <submittedName>
        <fullName evidence="1">Uncharacterized protein</fullName>
    </submittedName>
</protein>
<sequence length="38" mass="4309">MTQVIVQPATAVNIKQLLQIAIAHELRLLQIGIERTRE</sequence>
<dbReference type="HOGENOM" id="CLU_3324900_0_0_0"/>